<dbReference type="EMBL" id="CAKOFQ010006716">
    <property type="protein sequence ID" value="CAH1964517.1"/>
    <property type="molecule type" value="Genomic_DNA"/>
</dbReference>
<sequence>MRIIPKSEDDYRRITRLFREEEVPHQTFSLPSKRSIHAVLRGVPATLSETEIKEELQQRRYPPLHIIRLKRGGGVPMPLVVVILPKISAAVQRT</sequence>
<proteinExistence type="predicted"/>
<reference evidence="1" key="1">
    <citation type="submission" date="2022-03" db="EMBL/GenBank/DDBJ databases">
        <authorList>
            <person name="Sayadi A."/>
        </authorList>
    </citation>
    <scope>NUCLEOTIDE SEQUENCE</scope>
</reference>
<organism evidence="1 2">
    <name type="scientific">Acanthoscelides obtectus</name>
    <name type="common">Bean weevil</name>
    <name type="synonym">Bruchus obtectus</name>
    <dbReference type="NCBI Taxonomy" id="200917"/>
    <lineage>
        <taxon>Eukaryota</taxon>
        <taxon>Metazoa</taxon>
        <taxon>Ecdysozoa</taxon>
        <taxon>Arthropoda</taxon>
        <taxon>Hexapoda</taxon>
        <taxon>Insecta</taxon>
        <taxon>Pterygota</taxon>
        <taxon>Neoptera</taxon>
        <taxon>Endopterygota</taxon>
        <taxon>Coleoptera</taxon>
        <taxon>Polyphaga</taxon>
        <taxon>Cucujiformia</taxon>
        <taxon>Chrysomeloidea</taxon>
        <taxon>Chrysomelidae</taxon>
        <taxon>Bruchinae</taxon>
        <taxon>Bruchini</taxon>
        <taxon>Acanthoscelides</taxon>
    </lineage>
</organism>
<evidence type="ECO:0000313" key="1">
    <source>
        <dbReference type="EMBL" id="CAH1964517.1"/>
    </source>
</evidence>
<evidence type="ECO:0000313" key="2">
    <source>
        <dbReference type="Proteomes" id="UP001152888"/>
    </source>
</evidence>
<dbReference type="OrthoDB" id="6775828at2759"/>
<gene>
    <name evidence="1" type="ORF">ACAOBT_LOCUS5842</name>
</gene>
<keyword evidence="2" id="KW-1185">Reference proteome</keyword>
<accession>A0A9P0P109</accession>
<comment type="caution">
    <text evidence="1">The sequence shown here is derived from an EMBL/GenBank/DDBJ whole genome shotgun (WGS) entry which is preliminary data.</text>
</comment>
<protein>
    <submittedName>
        <fullName evidence="1">Uncharacterized protein</fullName>
    </submittedName>
</protein>
<dbReference type="Proteomes" id="UP001152888">
    <property type="component" value="Unassembled WGS sequence"/>
</dbReference>
<dbReference type="AlphaFoldDB" id="A0A9P0P109"/>
<name>A0A9P0P109_ACAOB</name>